<evidence type="ECO:0000313" key="1">
    <source>
        <dbReference type="EMBL" id="GME28930.1"/>
    </source>
</evidence>
<dbReference type="EMBL" id="BSXG01000054">
    <property type="protein sequence ID" value="GME28930.1"/>
    <property type="molecule type" value="Genomic_DNA"/>
</dbReference>
<gene>
    <name evidence="1" type="primary">g11774</name>
    <name evidence="1" type="ORF">NpPPO83_00011774</name>
</gene>
<comment type="caution">
    <text evidence="1">The sequence shown here is derived from an EMBL/GenBank/DDBJ whole genome shotgun (WGS) entry which is preliminary data.</text>
</comment>
<reference evidence="1" key="1">
    <citation type="submission" date="2024-09" db="EMBL/GenBank/DDBJ databases">
        <title>Draft Genome Sequences of Neofusicoccum parvum.</title>
        <authorList>
            <person name="Ashida A."/>
            <person name="Camagna M."/>
            <person name="Tanaka A."/>
            <person name="Takemoto D."/>
        </authorList>
    </citation>
    <scope>NUCLEOTIDE SEQUENCE</scope>
    <source>
        <strain evidence="1">PPO83</strain>
    </source>
</reference>
<dbReference type="Proteomes" id="UP001165186">
    <property type="component" value="Unassembled WGS sequence"/>
</dbReference>
<accession>A0ACB5S866</accession>
<sequence length="520" mass="59175">MIFETLSAMFIQHLWLVAVVAVLAHFVRNYFTAGLRGIPGPLLAKFTNLWRLYDVSKGRNDLTLNALHRKHGDNVRLGPNVVSIRNMNDIKVVYGINSGFVKSNFYAVQQQMAAGKPTVTLFTSLSEQHHANIKRPIANAYSMTTLTEFEPFVDNTITLFFSQLDRLYASFPGNSTPCPLFDWLQYYAFDVIGELTCSRPLGFLSHGRDIDHIIADLNTTMDYNAAVGQIPWLDHLLIKNPLRQRLLGAGATGPVARFSRARLDERLAERREKGAEQPRRDFMARFFEARAAHPAVVDDVQVFSYVVTNVFAGSDTTAISLRAVIYYVLKHPRVHRRLMAELEAARREGGLGELATWRESQELAYFDAVVKEALRLHPAVGLMLERVVPEGGLRLADGRYLRPGTIVGASPWVVHRDERVFGEEVDAFRPERWLQAEGESKAQWNERLQRMTRATMTFGMGPRTCIGKNISLLEIYKLIPSLFLRYEIELVNPKAEWKLTNAWFVRQEGVEFYLSRRTEA</sequence>
<proteinExistence type="predicted"/>
<evidence type="ECO:0000313" key="2">
    <source>
        <dbReference type="Proteomes" id="UP001165186"/>
    </source>
</evidence>
<organism evidence="1 2">
    <name type="scientific">Neofusicoccum parvum</name>
    <dbReference type="NCBI Taxonomy" id="310453"/>
    <lineage>
        <taxon>Eukaryota</taxon>
        <taxon>Fungi</taxon>
        <taxon>Dikarya</taxon>
        <taxon>Ascomycota</taxon>
        <taxon>Pezizomycotina</taxon>
        <taxon>Dothideomycetes</taxon>
        <taxon>Dothideomycetes incertae sedis</taxon>
        <taxon>Botryosphaeriales</taxon>
        <taxon>Botryosphaeriaceae</taxon>
        <taxon>Neofusicoccum</taxon>
    </lineage>
</organism>
<name>A0ACB5S866_9PEZI</name>
<keyword evidence="2" id="KW-1185">Reference proteome</keyword>
<protein>
    <submittedName>
        <fullName evidence="1">Cytochrome p450 protein</fullName>
    </submittedName>
</protein>